<accession>A0A6P2DE29</accession>
<name>A0A6P2DE29_9BACT</name>
<dbReference type="InterPro" id="IPR037914">
    <property type="entry name" value="SpoVT-AbrB_sf"/>
</dbReference>
<gene>
    <name evidence="1" type="ORF">SOIL9_81830</name>
</gene>
<keyword evidence="2" id="KW-1185">Reference proteome</keyword>
<sequence>MRQSQDRATLAPSGMRKYLTDSGFLWQSNFRHINPFGTPMTHYTHIRLGEDRRVTIPAKVCTRLGLVAGEPLVLEEDHGTLRLIPCDHLLRDVQAAFAPYHTPGECLVDELIAERRAEAARE</sequence>
<dbReference type="Proteomes" id="UP000464178">
    <property type="component" value="Chromosome"/>
</dbReference>
<organism evidence="1 2">
    <name type="scientific">Gemmata massiliana</name>
    <dbReference type="NCBI Taxonomy" id="1210884"/>
    <lineage>
        <taxon>Bacteria</taxon>
        <taxon>Pseudomonadati</taxon>
        <taxon>Planctomycetota</taxon>
        <taxon>Planctomycetia</taxon>
        <taxon>Gemmatales</taxon>
        <taxon>Gemmataceae</taxon>
        <taxon>Gemmata</taxon>
    </lineage>
</organism>
<dbReference type="SUPFAM" id="SSF89447">
    <property type="entry name" value="AbrB/MazE/MraZ-like"/>
    <property type="match status" value="1"/>
</dbReference>
<reference evidence="1 2" key="1">
    <citation type="submission" date="2019-05" db="EMBL/GenBank/DDBJ databases">
        <authorList>
            <consortium name="Science for Life Laboratories"/>
        </authorList>
    </citation>
    <scope>NUCLEOTIDE SEQUENCE [LARGE SCALE GENOMIC DNA]</scope>
    <source>
        <strain evidence="1">Soil9</strain>
    </source>
</reference>
<evidence type="ECO:0000313" key="2">
    <source>
        <dbReference type="Proteomes" id="UP000464178"/>
    </source>
</evidence>
<dbReference type="AlphaFoldDB" id="A0A6P2DE29"/>
<protein>
    <recommendedName>
        <fullName evidence="3">SpoVT-AbrB domain-containing protein</fullName>
    </recommendedName>
</protein>
<dbReference type="KEGG" id="gms:SOIL9_81830"/>
<dbReference type="EMBL" id="LR593886">
    <property type="protein sequence ID" value="VTS00441.1"/>
    <property type="molecule type" value="Genomic_DNA"/>
</dbReference>
<evidence type="ECO:0008006" key="3">
    <source>
        <dbReference type="Google" id="ProtNLM"/>
    </source>
</evidence>
<evidence type="ECO:0000313" key="1">
    <source>
        <dbReference type="EMBL" id="VTS00441.1"/>
    </source>
</evidence>
<proteinExistence type="predicted"/>